<sequence length="118" mass="14460">MDREVQHPEFRINSPDYKRIYTDILEMRYRNKKDKCEALLNKPRLSVMDILELEKRIFDEKEIPDEKENKKFRAYDDEAILQILRYQKNNNMNNNDTAAYFKVSRNSVAKWKRLFPRI</sequence>
<evidence type="ECO:0000313" key="1">
    <source>
        <dbReference type="EMBL" id="MCF2220460.1"/>
    </source>
</evidence>
<accession>A0ABS9C916</accession>
<comment type="caution">
    <text evidence="1">The sequence shown here is derived from an EMBL/GenBank/DDBJ whole genome shotgun (WGS) entry which is preliminary data.</text>
</comment>
<proteinExistence type="predicted"/>
<dbReference type="Proteomes" id="UP001430374">
    <property type="component" value="Unassembled WGS sequence"/>
</dbReference>
<name>A0ABS9C916_9FLAO</name>
<reference evidence="1" key="1">
    <citation type="submission" date="2021-08" db="EMBL/GenBank/DDBJ databases">
        <title>Complete genome sequence of Chryseobacterium sp strain PS-8.</title>
        <authorList>
            <person name="Das S.K."/>
        </authorList>
    </citation>
    <scope>NUCLEOTIDE SEQUENCE</scope>
    <source>
        <strain evidence="1">PS-8</strain>
    </source>
</reference>
<dbReference type="InterPro" id="IPR010921">
    <property type="entry name" value="Trp_repressor/repl_initiator"/>
</dbReference>
<dbReference type="SUPFAM" id="SSF48295">
    <property type="entry name" value="TrpR-like"/>
    <property type="match status" value="1"/>
</dbReference>
<dbReference type="RefSeq" id="WP_235131882.1">
    <property type="nucleotide sequence ID" value="NZ_JACSGT010000001.1"/>
</dbReference>
<protein>
    <submittedName>
        <fullName evidence="1">Helix-turn-helix domain-containing protein</fullName>
    </submittedName>
</protein>
<dbReference type="EMBL" id="JACSGT010000001">
    <property type="protein sequence ID" value="MCF2220460.1"/>
    <property type="molecule type" value="Genomic_DNA"/>
</dbReference>
<keyword evidence="2" id="KW-1185">Reference proteome</keyword>
<evidence type="ECO:0000313" key="2">
    <source>
        <dbReference type="Proteomes" id="UP001430374"/>
    </source>
</evidence>
<gene>
    <name evidence="1" type="ORF">H9Q08_14325</name>
</gene>
<organism evidence="1 2">
    <name type="scientific">Chryseobacterium indicum</name>
    <dbReference type="NCBI Taxonomy" id="2766954"/>
    <lineage>
        <taxon>Bacteria</taxon>
        <taxon>Pseudomonadati</taxon>
        <taxon>Bacteroidota</taxon>
        <taxon>Flavobacteriia</taxon>
        <taxon>Flavobacteriales</taxon>
        <taxon>Weeksellaceae</taxon>
        <taxon>Chryseobacterium group</taxon>
        <taxon>Chryseobacterium</taxon>
    </lineage>
</organism>